<dbReference type="EMBL" id="JAAVJB010000035">
    <property type="protein sequence ID" value="NJP66089.1"/>
    <property type="molecule type" value="Genomic_DNA"/>
</dbReference>
<feature type="compositionally biased region" description="Low complexity" evidence="1">
    <location>
        <begin position="561"/>
        <end position="577"/>
    </location>
</feature>
<proteinExistence type="predicted"/>
<feature type="compositionally biased region" description="Low complexity" evidence="1">
    <location>
        <begin position="539"/>
        <end position="552"/>
    </location>
</feature>
<protein>
    <submittedName>
        <fullName evidence="2">Uncharacterized protein</fullName>
    </submittedName>
</protein>
<evidence type="ECO:0000313" key="3">
    <source>
        <dbReference type="Proteomes" id="UP000746503"/>
    </source>
</evidence>
<sequence length="749" mass="76749">MTATAPEEVPAFVPFHETMPATPHGPSLTLSACGGYAARLATVEAGWYAERWTLDGPEPYAVPLPGSQPEDPGTEVLPLSDGRVLIARRSPGSYLLSLLYPTGPDTGELSLGSVGCPWMTLLPPAPDGVRAYGLVVEGDTTTVWLVCGDGRGPHPVLTVPGRCQDGAWLDRSGRLLALNRTDSGGRTRAVTVDVAAGGEAAVLLQIGERSNDRLLLADPDSGLLLVASDAPGKERIGWGVLGSHRPVRFPEALYPDGVAVHPLAVQPAQVLTPESCGVALRLGGPEGDWPAVWRPQQRDLQHFPAPAGWLPDGSHWTAGGELVLPFVESQAPCGVVRLRADVPDPAVSWHEWTAAGGSPGGHDPWPAVGGHPAGGPGPSVEVERGHEGGPAWTHEDPAVPAGAEESAEGPGGRQQSGLSDVAPWAPSVEAAGLPTPTPWAGTPVPAMAPARPGDGEDEPRGRGRSTGPGGDAPPADDHAAPRPREGRDPAEGHDGTFSMRDHAWAADAGWPQPVSEPAPGATEGTGMTPAPGPPPGAPRYPGGTADTATPAPWDDPPLGPPSSWSDADAAPTAGAAPSHPLGPQGYGGGSAPWTDPWSQSSGTLPGAEAGRDEPVGQPAAGRDNWAGDGSTWFWAQTPAGAGPGDPARVDHPDGLRLPGDGGRYAAGFPPSGTPTVHHGYDTSSTAAYQPAGSTMTDSNTDTRTDPAPTPAGAEEQPMPTQQQDRGTEDSRTQGVCKPIPLQQAPLGGR</sequence>
<dbReference type="Proteomes" id="UP000746503">
    <property type="component" value="Unassembled WGS sequence"/>
</dbReference>
<evidence type="ECO:0000313" key="2">
    <source>
        <dbReference type="EMBL" id="NJP66089.1"/>
    </source>
</evidence>
<feature type="compositionally biased region" description="Low complexity" evidence="1">
    <location>
        <begin position="517"/>
        <end position="529"/>
    </location>
</feature>
<feature type="compositionally biased region" description="Basic and acidic residues" evidence="1">
    <location>
        <begin position="381"/>
        <end position="397"/>
    </location>
</feature>
<feature type="compositionally biased region" description="Polar residues" evidence="1">
    <location>
        <begin position="681"/>
        <end position="699"/>
    </location>
</feature>
<evidence type="ECO:0000256" key="1">
    <source>
        <dbReference type="SAM" id="MobiDB-lite"/>
    </source>
</evidence>
<gene>
    <name evidence="2" type="ORF">HCJ92_07235</name>
</gene>
<comment type="caution">
    <text evidence="2">The sequence shown here is derived from an EMBL/GenBank/DDBJ whole genome shotgun (WGS) entry which is preliminary data.</text>
</comment>
<name>A0ABX1AG39_9ACTN</name>
<feature type="region of interest" description="Disordered" evidence="1">
    <location>
        <begin position="509"/>
        <end position="749"/>
    </location>
</feature>
<organism evidence="2 3">
    <name type="scientific">Streptomyces spiramenti</name>
    <dbReference type="NCBI Taxonomy" id="2720606"/>
    <lineage>
        <taxon>Bacteria</taxon>
        <taxon>Bacillati</taxon>
        <taxon>Actinomycetota</taxon>
        <taxon>Actinomycetes</taxon>
        <taxon>Kitasatosporales</taxon>
        <taxon>Streptomycetaceae</taxon>
        <taxon>Streptomyces</taxon>
    </lineage>
</organism>
<accession>A0ABX1AG39</accession>
<feature type="compositionally biased region" description="Basic and acidic residues" evidence="1">
    <location>
        <begin position="475"/>
        <end position="497"/>
    </location>
</feature>
<dbReference type="RefSeq" id="WP_167932612.1">
    <property type="nucleotide sequence ID" value="NZ_JAAVJB010000035.1"/>
</dbReference>
<reference evidence="2 3" key="1">
    <citation type="submission" date="2020-03" db="EMBL/GenBank/DDBJ databases">
        <title>Draft genome of Streptomyces sp. ventii, isolated from the Axial Seamount in the Pacific Ocean, and resequencing of the two type strains Streptomyces lonarensis strain NCL 716 and Streptomyces bohaiensis strain 11A07.</title>
        <authorList>
            <person name="Loughran R.M."/>
            <person name="Pfannmuller K.M."/>
            <person name="Wasson B.J."/>
            <person name="Deadmond M.C."/>
            <person name="Paddock B.E."/>
            <person name="Koyack M.J."/>
            <person name="Gallegos D.A."/>
            <person name="Mitchell E.A."/>
            <person name="Ushijima B."/>
            <person name="Saw J.H."/>
            <person name="Mcphail K.L."/>
            <person name="Videau P."/>
        </authorList>
    </citation>
    <scope>NUCLEOTIDE SEQUENCE [LARGE SCALE GENOMIC DNA]</scope>
    <source>
        <strain evidence="3">5675061</strain>
    </source>
</reference>
<keyword evidence="3" id="KW-1185">Reference proteome</keyword>
<feature type="region of interest" description="Disordered" evidence="1">
    <location>
        <begin position="350"/>
        <end position="497"/>
    </location>
</feature>